<evidence type="ECO:0000313" key="4">
    <source>
        <dbReference type="Proteomes" id="UP000184520"/>
    </source>
</evidence>
<dbReference type="PROSITE" id="PS51257">
    <property type="entry name" value="PROKAR_LIPOPROTEIN"/>
    <property type="match status" value="1"/>
</dbReference>
<keyword evidence="4" id="KW-1185">Reference proteome</keyword>
<dbReference type="SUPFAM" id="SSF49899">
    <property type="entry name" value="Concanavalin A-like lectins/glucanases"/>
    <property type="match status" value="1"/>
</dbReference>
<proteinExistence type="inferred from homology"/>
<dbReference type="Proteomes" id="UP000184520">
    <property type="component" value="Unassembled WGS sequence"/>
</dbReference>
<dbReference type="PANTHER" id="PTHR34002:SF9">
    <property type="entry name" value="XYLOGLUCAN-SPECIFIC ENDO-BETA-1,4-GLUCANASE A"/>
    <property type="match status" value="1"/>
</dbReference>
<name>A0A1M5HXX5_9ALTE</name>
<dbReference type="InterPro" id="IPR013319">
    <property type="entry name" value="GH11/12"/>
</dbReference>
<evidence type="ECO:0000256" key="1">
    <source>
        <dbReference type="ARBA" id="ARBA00005519"/>
    </source>
</evidence>
<dbReference type="AlphaFoldDB" id="A0A1M5HXX5"/>
<dbReference type="RefSeq" id="WP_073320638.1">
    <property type="nucleotide sequence ID" value="NZ_FQWD01000002.1"/>
</dbReference>
<dbReference type="STRING" id="634436.SAMN05216361_1673"/>
<dbReference type="InterPro" id="IPR002594">
    <property type="entry name" value="GH12"/>
</dbReference>
<keyword evidence="2" id="KW-0326">Glycosidase</keyword>
<dbReference type="EMBL" id="FQWD01000002">
    <property type="protein sequence ID" value="SHG20713.1"/>
    <property type="molecule type" value="Genomic_DNA"/>
</dbReference>
<dbReference type="Gene3D" id="2.60.120.180">
    <property type="match status" value="1"/>
</dbReference>
<keyword evidence="2 3" id="KW-0378">Hydrolase</keyword>
<evidence type="ECO:0000256" key="2">
    <source>
        <dbReference type="RuleBase" id="RU361163"/>
    </source>
</evidence>
<dbReference type="OrthoDB" id="5705178at2"/>
<dbReference type="PANTHER" id="PTHR34002">
    <property type="entry name" value="BLR1656 PROTEIN"/>
    <property type="match status" value="1"/>
</dbReference>
<dbReference type="Pfam" id="PF01670">
    <property type="entry name" value="Glyco_hydro_12"/>
    <property type="match status" value="1"/>
</dbReference>
<evidence type="ECO:0000313" key="3">
    <source>
        <dbReference type="EMBL" id="SHG20713.1"/>
    </source>
</evidence>
<gene>
    <name evidence="3" type="ORF">SAMN05216361_1673</name>
</gene>
<sequence>MKVLIFALAVFLSSCSQENRGQWIKPDSVTISCDEYYNLETDLGVFTNNVWNKHAAETDPWKQCIEKRTVDDIVQYGWSWSWPFERRVIYSQPQIKIGASPWAPYPRFNDAFPLKVSELKTLNINHELEVLSNGEHNNVTTMWLISEPYKGIDVRSDLIAVEVMIWTYSTKNHFKPAGKQYGEFQFGGKVWEVWYQEDWDDKSGVNDNKWTSLSFRLKQSSMKVSIPALVLLQFAISEGLISEDLYIADVELGNEVMSGSGMTWVKKFAVNFH</sequence>
<dbReference type="InterPro" id="IPR013320">
    <property type="entry name" value="ConA-like_dom_sf"/>
</dbReference>
<dbReference type="GO" id="GO:0000272">
    <property type="term" value="P:polysaccharide catabolic process"/>
    <property type="evidence" value="ECO:0007669"/>
    <property type="project" value="UniProtKB-KW"/>
</dbReference>
<keyword evidence="2" id="KW-0624">Polysaccharide degradation</keyword>
<reference evidence="4" key="1">
    <citation type="submission" date="2016-11" db="EMBL/GenBank/DDBJ databases">
        <authorList>
            <person name="Varghese N."/>
            <person name="Submissions S."/>
        </authorList>
    </citation>
    <scope>NUCLEOTIDE SEQUENCE [LARGE SCALE GENOMIC DNA]</scope>
    <source>
        <strain evidence="4">CGMCC 1.8995</strain>
    </source>
</reference>
<accession>A0A1M5HXX5</accession>
<organism evidence="3 4">
    <name type="scientific">Marisediminitalea aggregata</name>
    <dbReference type="NCBI Taxonomy" id="634436"/>
    <lineage>
        <taxon>Bacteria</taxon>
        <taxon>Pseudomonadati</taxon>
        <taxon>Pseudomonadota</taxon>
        <taxon>Gammaproteobacteria</taxon>
        <taxon>Alteromonadales</taxon>
        <taxon>Alteromonadaceae</taxon>
        <taxon>Marisediminitalea</taxon>
    </lineage>
</organism>
<dbReference type="GO" id="GO:0008810">
    <property type="term" value="F:cellulase activity"/>
    <property type="evidence" value="ECO:0007669"/>
    <property type="project" value="InterPro"/>
</dbReference>
<keyword evidence="2" id="KW-0119">Carbohydrate metabolism</keyword>
<comment type="similarity">
    <text evidence="1 2">Belongs to the glycosyl hydrolase 12 (cellulase H) family.</text>
</comment>
<protein>
    <submittedName>
        <fullName evidence="3">Glycosyl hydrolase family 12</fullName>
    </submittedName>
</protein>